<keyword evidence="4 6" id="KW-0808">Transferase</keyword>
<dbReference type="EC" id="2.1.1.185" evidence="6"/>
<dbReference type="FunFam" id="3.40.1280.10:FF:000008">
    <property type="entry name" value="Group 3 RNA methyltransferase TrmH"/>
    <property type="match status" value="1"/>
</dbReference>
<name>A0A090BUQ9_9GAMM</name>
<comment type="catalytic activity">
    <reaction evidence="6">
        <text>guanosine(2251) in 23S rRNA + S-adenosyl-L-methionine = 2'-O-methylguanosine(2251) in 23S rRNA + S-adenosyl-L-homocysteine + H(+)</text>
        <dbReference type="Rhea" id="RHEA:24140"/>
        <dbReference type="Rhea" id="RHEA-COMP:10239"/>
        <dbReference type="Rhea" id="RHEA-COMP:10241"/>
        <dbReference type="ChEBI" id="CHEBI:15378"/>
        <dbReference type="ChEBI" id="CHEBI:57856"/>
        <dbReference type="ChEBI" id="CHEBI:59789"/>
        <dbReference type="ChEBI" id="CHEBI:74269"/>
        <dbReference type="ChEBI" id="CHEBI:74445"/>
        <dbReference type="EC" id="2.1.1.185"/>
    </reaction>
</comment>
<keyword evidence="2 6" id="KW-0698">rRNA processing</keyword>
<comment type="function">
    <text evidence="6">Specifically methylates the ribose of guanosine 2251 in 23S rRNA.</text>
</comment>
<comment type="subcellular location">
    <subcellularLocation>
        <location evidence="6">Cytoplasm</location>
    </subcellularLocation>
</comment>
<dbReference type="KEGG" id="tig:THII_1239"/>
<dbReference type="Gene3D" id="3.30.1330.30">
    <property type="match status" value="1"/>
</dbReference>
<dbReference type="Pfam" id="PF08032">
    <property type="entry name" value="SpoU_sub_bind"/>
    <property type="match status" value="1"/>
</dbReference>
<dbReference type="Gene3D" id="3.40.1280.10">
    <property type="match status" value="1"/>
</dbReference>
<dbReference type="InterPro" id="IPR004441">
    <property type="entry name" value="rRNA_MeTrfase_TrmH"/>
</dbReference>
<evidence type="ECO:0000256" key="2">
    <source>
        <dbReference type="ARBA" id="ARBA00022552"/>
    </source>
</evidence>
<dbReference type="NCBIfam" id="TIGR00186">
    <property type="entry name" value="rRNA_methyl_3"/>
    <property type="match status" value="1"/>
</dbReference>
<sequence>MAKSKYEQIYGLHAVQQILATDISRVYELWVQEGRHDAQLQAMLTQVQQQGIAIHTVPRKTLDKLTQVAHHQGIVIRCQTRPLETQPTLETVIATVTTPPFLLVLDEVQDPHNLGACLRTADAAGIHAVVIPKNRACGLSGVVRKVASGAADTVPLIPVTNLATTLRWLQEQGVWLVGADSHSQISLFETRLTGPLALVFGSEGTGLRRLTREICDVLVHIPMLGTVASLNVSVAAGVCLYEAVRQRRGLTD</sequence>
<evidence type="ECO:0000256" key="4">
    <source>
        <dbReference type="ARBA" id="ARBA00022679"/>
    </source>
</evidence>
<dbReference type="AlphaFoldDB" id="A0A090BUQ9"/>
<dbReference type="GO" id="GO:0005829">
    <property type="term" value="C:cytosol"/>
    <property type="evidence" value="ECO:0007669"/>
    <property type="project" value="TreeGrafter"/>
</dbReference>
<dbReference type="SUPFAM" id="SSF55315">
    <property type="entry name" value="L30e-like"/>
    <property type="match status" value="1"/>
</dbReference>
<evidence type="ECO:0000256" key="5">
    <source>
        <dbReference type="ARBA" id="ARBA00022691"/>
    </source>
</evidence>
<dbReference type="SUPFAM" id="SSF75217">
    <property type="entry name" value="alpha/beta knot"/>
    <property type="match status" value="1"/>
</dbReference>
<proteinExistence type="inferred from homology"/>
<dbReference type="InterPro" id="IPR013123">
    <property type="entry name" value="SpoU_subst-bd"/>
</dbReference>
<keyword evidence="5 6" id="KW-0949">S-adenosyl-L-methionine</keyword>
<dbReference type="InterPro" id="IPR029026">
    <property type="entry name" value="tRNA_m1G_MTases_N"/>
</dbReference>
<feature type="domain" description="RNA 2-O ribose methyltransferase substrate binding" evidence="7">
    <location>
        <begin position="8"/>
        <end position="84"/>
    </location>
</feature>
<organism evidence="8 9">
    <name type="scientific">Thioploca ingrica</name>
    <dbReference type="NCBI Taxonomy" id="40754"/>
    <lineage>
        <taxon>Bacteria</taxon>
        <taxon>Pseudomonadati</taxon>
        <taxon>Pseudomonadota</taxon>
        <taxon>Gammaproteobacteria</taxon>
        <taxon>Thiotrichales</taxon>
        <taxon>Thiotrichaceae</taxon>
        <taxon>Thioploca</taxon>
    </lineage>
</organism>
<dbReference type="Pfam" id="PF00588">
    <property type="entry name" value="SpoU_methylase"/>
    <property type="match status" value="1"/>
</dbReference>
<keyword evidence="3 6" id="KW-0489">Methyltransferase</keyword>
<dbReference type="GO" id="GO:0003723">
    <property type="term" value="F:RNA binding"/>
    <property type="evidence" value="ECO:0007669"/>
    <property type="project" value="InterPro"/>
</dbReference>
<dbReference type="Proteomes" id="UP000031623">
    <property type="component" value="Chromosome"/>
</dbReference>
<dbReference type="EMBL" id="AP014633">
    <property type="protein sequence ID" value="BAP55536.1"/>
    <property type="molecule type" value="Genomic_DNA"/>
</dbReference>
<dbReference type="InterPro" id="IPR029028">
    <property type="entry name" value="Alpha/beta_knot_MTases"/>
</dbReference>
<dbReference type="PANTHER" id="PTHR46429:SF1">
    <property type="entry name" value="23S RRNA (GUANOSINE-2'-O-)-METHYLTRANSFERASE RLMB"/>
    <property type="match status" value="1"/>
</dbReference>
<keyword evidence="1 6" id="KW-0963">Cytoplasm</keyword>
<dbReference type="PANTHER" id="PTHR46429">
    <property type="entry name" value="23S RRNA (GUANOSINE-2'-O-)-METHYLTRANSFERASE RLMB"/>
    <property type="match status" value="1"/>
</dbReference>
<comment type="similarity">
    <text evidence="6">Belongs to the class IV-like SAM-binding methyltransferase superfamily. RNA methyltransferase TrmH family. RlmB subfamily.</text>
</comment>
<evidence type="ECO:0000256" key="1">
    <source>
        <dbReference type="ARBA" id="ARBA00022490"/>
    </source>
</evidence>
<dbReference type="HAMAP" id="MF_01887">
    <property type="entry name" value="23SrRNA_methyltr_B"/>
    <property type="match status" value="1"/>
</dbReference>
<dbReference type="InterPro" id="IPR029064">
    <property type="entry name" value="Ribosomal_eL30-like_sf"/>
</dbReference>
<feature type="binding site" evidence="6">
    <location>
        <position position="230"/>
    </location>
    <ligand>
        <name>S-adenosyl-L-methionine</name>
        <dbReference type="ChEBI" id="CHEBI:59789"/>
    </ligand>
</feature>
<dbReference type="OrthoDB" id="9785673at2"/>
<keyword evidence="9" id="KW-1185">Reference proteome</keyword>
<feature type="binding site" evidence="6">
    <location>
        <position position="201"/>
    </location>
    <ligand>
        <name>S-adenosyl-L-methionine</name>
        <dbReference type="ChEBI" id="CHEBI:59789"/>
    </ligand>
</feature>
<dbReference type="SMART" id="SM00967">
    <property type="entry name" value="SpoU_sub_bind"/>
    <property type="match status" value="1"/>
</dbReference>
<reference evidence="8 9" key="1">
    <citation type="journal article" date="2014" name="ISME J.">
        <title>Ecophysiology of Thioploca ingrica as revealed by the complete genome sequence supplemented with proteomic evidence.</title>
        <authorList>
            <person name="Kojima H."/>
            <person name="Ogura Y."/>
            <person name="Yamamoto N."/>
            <person name="Togashi T."/>
            <person name="Mori H."/>
            <person name="Watanabe T."/>
            <person name="Nemoto F."/>
            <person name="Kurokawa K."/>
            <person name="Hayashi T."/>
            <person name="Fukui M."/>
        </authorList>
    </citation>
    <scope>NUCLEOTIDE SEQUENCE [LARGE SCALE GENOMIC DNA]</scope>
</reference>
<dbReference type="InterPro" id="IPR024915">
    <property type="entry name" value="23S_rRNA_MeTrfase_RlmB"/>
</dbReference>
<evidence type="ECO:0000313" key="8">
    <source>
        <dbReference type="EMBL" id="BAP55536.1"/>
    </source>
</evidence>
<dbReference type="CDD" id="cd18103">
    <property type="entry name" value="SpoU-like_RlmB"/>
    <property type="match status" value="1"/>
</dbReference>
<evidence type="ECO:0000313" key="9">
    <source>
        <dbReference type="Proteomes" id="UP000031623"/>
    </source>
</evidence>
<evidence type="ECO:0000256" key="6">
    <source>
        <dbReference type="HAMAP-Rule" id="MF_01887"/>
    </source>
</evidence>
<dbReference type="InterPro" id="IPR001537">
    <property type="entry name" value="SpoU_MeTrfase"/>
</dbReference>
<dbReference type="GO" id="GO:0070039">
    <property type="term" value="F:rRNA (guanosine-2'-O-)-methyltransferase activity"/>
    <property type="evidence" value="ECO:0007669"/>
    <property type="project" value="UniProtKB-UniRule"/>
</dbReference>
<accession>A0A090BUQ9</accession>
<evidence type="ECO:0000256" key="3">
    <source>
        <dbReference type="ARBA" id="ARBA00022603"/>
    </source>
</evidence>
<protein>
    <recommendedName>
        <fullName evidence="6">23S rRNA (guanosine-2'-O-)-methyltransferase RlmB</fullName>
        <ecNumber evidence="6">2.1.1.185</ecNumber>
    </recommendedName>
    <alternativeName>
        <fullName evidence="6">23S rRNA (guanosine2251 2'-O)-methyltransferase</fullName>
    </alternativeName>
    <alternativeName>
        <fullName evidence="6">23S rRNA Gm2251 2'-O-methyltransferase</fullName>
    </alternativeName>
</protein>
<feature type="binding site" evidence="6">
    <location>
        <position position="221"/>
    </location>
    <ligand>
        <name>S-adenosyl-L-methionine</name>
        <dbReference type="ChEBI" id="CHEBI:59789"/>
    </ligand>
</feature>
<dbReference type="HOGENOM" id="CLU_021322_0_1_6"/>
<evidence type="ECO:0000259" key="7">
    <source>
        <dbReference type="SMART" id="SM00967"/>
    </source>
</evidence>
<gene>
    <name evidence="6" type="primary">rlmB</name>
    <name evidence="8" type="ORF">THII_1239</name>
</gene>
<dbReference type="STRING" id="40754.THII_1239"/>